<dbReference type="EMBL" id="KL142373">
    <property type="protein sequence ID" value="KDR79631.1"/>
    <property type="molecule type" value="Genomic_DNA"/>
</dbReference>
<keyword evidence="3" id="KW-1185">Reference proteome</keyword>
<evidence type="ECO:0000256" key="1">
    <source>
        <dbReference type="SAM" id="MobiDB-lite"/>
    </source>
</evidence>
<proteinExistence type="predicted"/>
<name>A0A067T909_GALM3</name>
<sequence length="277" mass="31385">MKSSWWRILLRVRRHSLLGQHCSGWPNPNHIHQKHRCWTQPTCALQLAAVHSYLNPKRRQEEWRKSRDDDEDHNDVGDGSLDSDHSSRARIPDTVPSASKESPPSPLNSFECASLDANRGTRPPVVGQGLSASAADVFAFITQTEPAAPGVLGPCTRSRWKASLVHFPPCLQPSSLQNRPAQASHLLATYALLMLLNPNLEPLKAGSLWMDSDLIQFWGVLDGVCWPGRSRMGKGILWCDGEAKMDYELGLRWRRSRRRRRRSFWARRHMSIEAADE</sequence>
<dbReference type="HOGENOM" id="CLU_1004906_0_0_1"/>
<dbReference type="AlphaFoldDB" id="A0A067T909"/>
<gene>
    <name evidence="2" type="ORF">GALMADRAFT_137426</name>
</gene>
<feature type="compositionally biased region" description="Basic and acidic residues" evidence="1">
    <location>
        <begin position="82"/>
        <end position="91"/>
    </location>
</feature>
<accession>A0A067T909</accession>
<dbReference type="Proteomes" id="UP000027222">
    <property type="component" value="Unassembled WGS sequence"/>
</dbReference>
<feature type="region of interest" description="Disordered" evidence="1">
    <location>
        <begin position="56"/>
        <end position="111"/>
    </location>
</feature>
<organism evidence="2 3">
    <name type="scientific">Galerina marginata (strain CBS 339.88)</name>
    <dbReference type="NCBI Taxonomy" id="685588"/>
    <lineage>
        <taxon>Eukaryota</taxon>
        <taxon>Fungi</taxon>
        <taxon>Dikarya</taxon>
        <taxon>Basidiomycota</taxon>
        <taxon>Agaricomycotina</taxon>
        <taxon>Agaricomycetes</taxon>
        <taxon>Agaricomycetidae</taxon>
        <taxon>Agaricales</taxon>
        <taxon>Agaricineae</taxon>
        <taxon>Strophariaceae</taxon>
        <taxon>Galerina</taxon>
    </lineage>
</organism>
<evidence type="ECO:0000313" key="3">
    <source>
        <dbReference type="Proteomes" id="UP000027222"/>
    </source>
</evidence>
<evidence type="ECO:0000313" key="2">
    <source>
        <dbReference type="EMBL" id="KDR79631.1"/>
    </source>
</evidence>
<protein>
    <submittedName>
        <fullName evidence="2">Uncharacterized protein</fullName>
    </submittedName>
</protein>
<feature type="compositionally biased region" description="Basic and acidic residues" evidence="1">
    <location>
        <begin position="58"/>
        <end position="68"/>
    </location>
</feature>
<reference evidence="3" key="1">
    <citation type="journal article" date="2014" name="Proc. Natl. Acad. Sci. U.S.A.">
        <title>Extensive sampling of basidiomycete genomes demonstrates inadequacy of the white-rot/brown-rot paradigm for wood decay fungi.</title>
        <authorList>
            <person name="Riley R."/>
            <person name="Salamov A.A."/>
            <person name="Brown D.W."/>
            <person name="Nagy L.G."/>
            <person name="Floudas D."/>
            <person name="Held B.W."/>
            <person name="Levasseur A."/>
            <person name="Lombard V."/>
            <person name="Morin E."/>
            <person name="Otillar R."/>
            <person name="Lindquist E.A."/>
            <person name="Sun H."/>
            <person name="LaButti K.M."/>
            <person name="Schmutz J."/>
            <person name="Jabbour D."/>
            <person name="Luo H."/>
            <person name="Baker S.E."/>
            <person name="Pisabarro A.G."/>
            <person name="Walton J.D."/>
            <person name="Blanchette R.A."/>
            <person name="Henrissat B."/>
            <person name="Martin F."/>
            <person name="Cullen D."/>
            <person name="Hibbett D.S."/>
            <person name="Grigoriev I.V."/>
        </authorList>
    </citation>
    <scope>NUCLEOTIDE SEQUENCE [LARGE SCALE GENOMIC DNA]</scope>
    <source>
        <strain evidence="3">CBS 339.88</strain>
    </source>
</reference>